<evidence type="ECO:0000256" key="7">
    <source>
        <dbReference type="ARBA" id="ARBA00023237"/>
    </source>
</evidence>
<keyword evidence="4" id="KW-1134">Transmembrane beta strand</keyword>
<dbReference type="GO" id="GO:0015562">
    <property type="term" value="F:efflux transmembrane transporter activity"/>
    <property type="evidence" value="ECO:0007669"/>
    <property type="project" value="InterPro"/>
</dbReference>
<name>A0AA94HQK8_DESDE</name>
<keyword evidence="5" id="KW-0812">Transmembrane</keyword>
<evidence type="ECO:0000313" key="9">
    <source>
        <dbReference type="Proteomes" id="UP000182680"/>
    </source>
</evidence>
<comment type="similarity">
    <text evidence="2">Belongs to the outer membrane factor (OMF) (TC 1.B.17) family.</text>
</comment>
<reference evidence="9" key="1">
    <citation type="submission" date="2016-11" db="EMBL/GenBank/DDBJ databases">
        <authorList>
            <person name="Jaros S."/>
            <person name="Januszkiewicz K."/>
            <person name="Wedrychowicz H."/>
        </authorList>
    </citation>
    <scope>NUCLEOTIDE SEQUENCE [LARGE SCALE GENOMIC DNA]</scope>
    <source>
        <strain evidence="9">DSM 7057</strain>
    </source>
</reference>
<dbReference type="Proteomes" id="UP000182680">
    <property type="component" value="Unassembled WGS sequence"/>
</dbReference>
<keyword evidence="3" id="KW-0813">Transport</keyword>
<comment type="caution">
    <text evidence="8">The sequence shown here is derived from an EMBL/GenBank/DDBJ whole genome shotgun (WGS) entry which is preliminary data.</text>
</comment>
<dbReference type="OMA" id="INMARTE"/>
<dbReference type="InterPro" id="IPR051906">
    <property type="entry name" value="TolC-like"/>
</dbReference>
<evidence type="ECO:0000256" key="2">
    <source>
        <dbReference type="ARBA" id="ARBA00007613"/>
    </source>
</evidence>
<evidence type="ECO:0000256" key="6">
    <source>
        <dbReference type="ARBA" id="ARBA00023136"/>
    </source>
</evidence>
<sequence>MPHNARTFLPARTYLPLLLVLTLLFSACASNKAGLKSPELPARHWLEEAPGVPVENKAKLEAAVPNLYDPAKVFTFEDCVFLTIQQSPLLVNSAVDLEIKRVALTDAVWKYLPEPRMTMQVTNNLTRYNMDHKDTPGDYGRAKFTVGFHAAFPNPVAAYFEHQVQKAMVNLAISTHRKAVGEAIYKIGQAYLQLQAQKKIVKAQKDLLPIGKELVSYWQQVEAVDGRQGVSLNLAMQHQRELELMLEQTKMKETMQLTQLKILAGVDPQQRLDVDTSSAEEILRGFNGRKLKWDERWTTTEDDLLLRGQIKLGDYNIMVAWAQYIPDMSIAIDKNPPAGQYQPASGSEDTFLHLNFSFPLLDWGRRYRGVQTARMQKAQAFHEMARKRTDYSNRWLQAEQSVALAETELKLARTRFDTAAMQFKEAHISFNEGIAELPAVADRQEAMVQAQVALIRAELSCELAQLEWMYLSTALQEHFLGLPAKEVL</sequence>
<evidence type="ECO:0000256" key="1">
    <source>
        <dbReference type="ARBA" id="ARBA00004442"/>
    </source>
</evidence>
<gene>
    <name evidence="8" type="ORF">SAMN02910291_00123</name>
</gene>
<dbReference type="EMBL" id="FPIW01000002">
    <property type="protein sequence ID" value="SFW12934.1"/>
    <property type="molecule type" value="Genomic_DNA"/>
</dbReference>
<evidence type="ECO:0000256" key="5">
    <source>
        <dbReference type="ARBA" id="ARBA00022692"/>
    </source>
</evidence>
<accession>A0AA94HQK8</accession>
<evidence type="ECO:0000256" key="3">
    <source>
        <dbReference type="ARBA" id="ARBA00022448"/>
    </source>
</evidence>
<evidence type="ECO:0000256" key="4">
    <source>
        <dbReference type="ARBA" id="ARBA00022452"/>
    </source>
</evidence>
<dbReference type="SUPFAM" id="SSF56954">
    <property type="entry name" value="Outer membrane efflux proteins (OEP)"/>
    <property type="match status" value="1"/>
</dbReference>
<dbReference type="Gene3D" id="1.20.1600.10">
    <property type="entry name" value="Outer membrane efflux proteins (OEP)"/>
    <property type="match status" value="1"/>
</dbReference>
<evidence type="ECO:0000313" key="8">
    <source>
        <dbReference type="EMBL" id="SFW12934.1"/>
    </source>
</evidence>
<dbReference type="PANTHER" id="PTHR30026:SF20">
    <property type="entry name" value="OUTER MEMBRANE PROTEIN TOLC"/>
    <property type="match status" value="1"/>
</dbReference>
<proteinExistence type="inferred from homology"/>
<comment type="subcellular location">
    <subcellularLocation>
        <location evidence="1">Cell outer membrane</location>
    </subcellularLocation>
</comment>
<dbReference type="PANTHER" id="PTHR30026">
    <property type="entry name" value="OUTER MEMBRANE PROTEIN TOLC"/>
    <property type="match status" value="1"/>
</dbReference>
<dbReference type="InterPro" id="IPR003423">
    <property type="entry name" value="OMP_efflux"/>
</dbReference>
<dbReference type="RefSeq" id="WP_012625682.1">
    <property type="nucleotide sequence ID" value="NZ_FPIW01000002.1"/>
</dbReference>
<protein>
    <submittedName>
        <fullName evidence="8">Outer membrane protein TolC</fullName>
    </submittedName>
</protein>
<dbReference type="AlphaFoldDB" id="A0AA94HQK8"/>
<keyword evidence="6" id="KW-0472">Membrane</keyword>
<dbReference type="GO" id="GO:0009279">
    <property type="term" value="C:cell outer membrane"/>
    <property type="evidence" value="ECO:0007669"/>
    <property type="project" value="UniProtKB-SubCell"/>
</dbReference>
<dbReference type="PROSITE" id="PS51257">
    <property type="entry name" value="PROKAR_LIPOPROTEIN"/>
    <property type="match status" value="1"/>
</dbReference>
<dbReference type="GO" id="GO:0015288">
    <property type="term" value="F:porin activity"/>
    <property type="evidence" value="ECO:0007669"/>
    <property type="project" value="TreeGrafter"/>
</dbReference>
<dbReference type="GO" id="GO:1990281">
    <property type="term" value="C:efflux pump complex"/>
    <property type="evidence" value="ECO:0007669"/>
    <property type="project" value="TreeGrafter"/>
</dbReference>
<organism evidence="8 9">
    <name type="scientific">Desulfovibrio desulfuricans</name>
    <dbReference type="NCBI Taxonomy" id="876"/>
    <lineage>
        <taxon>Bacteria</taxon>
        <taxon>Pseudomonadati</taxon>
        <taxon>Thermodesulfobacteriota</taxon>
        <taxon>Desulfovibrionia</taxon>
        <taxon>Desulfovibrionales</taxon>
        <taxon>Desulfovibrionaceae</taxon>
        <taxon>Desulfovibrio</taxon>
    </lineage>
</organism>
<keyword evidence="7" id="KW-0998">Cell outer membrane</keyword>
<dbReference type="Pfam" id="PF02321">
    <property type="entry name" value="OEP"/>
    <property type="match status" value="1"/>
</dbReference>